<sequence length="556" mass="61923">MKKRIASLGCLIVFAFAFFPARAQQAENFERAFAKAAESGFDSVAVSGLFEKYGRFLMPFNQVMQFSAALKGQEMTKFPLMYMQKTEAYKANINTLLDAKRPDKRMLGYLMVAASGDFAKRNRLSRDLRAGALPEAELWLGMGLMHLGYDHTSDLFQWVVRNNAKAGNYLFPLLLSLPKDSLRQTAYRFADSKDLGERIYAVQTLEYTGTSPKSEKILRKAITSWPVNVKGYAIVPAQALQIGNLLPILKPVLDSAATRKVALDALADSPTPSDRAFVSQLAKKGSTDADVLNALKSSRYEETVIDWLDRLPLLPQEQAYYFNFFRDSVILRNAMLPHLQKAAVSIRNSDVLSNLLPALKGREDSLSQKLLVGYLAHGNSHVRWAAGRTLTGTCSPFLKAELPAIIGNRALIGAETFDLASGCGLDNYQETAEAVYRSTEEYEYLTRVSALNYLATYPQPKHLPIFRDALEMDPEHNILLMRAGARGLATLGDTASLEAIITACEKERKNSDMNTMVYLDAIARLKTARCKTYLESFLKSDSDVVRKKVEAVLEGW</sequence>
<dbReference type="EMBL" id="FNAN01000017">
    <property type="protein sequence ID" value="SDG28637.1"/>
    <property type="molecule type" value="Genomic_DNA"/>
</dbReference>
<organism evidence="2 3">
    <name type="scientific">Dyadobacter soli</name>
    <dbReference type="NCBI Taxonomy" id="659014"/>
    <lineage>
        <taxon>Bacteria</taxon>
        <taxon>Pseudomonadati</taxon>
        <taxon>Bacteroidota</taxon>
        <taxon>Cytophagia</taxon>
        <taxon>Cytophagales</taxon>
        <taxon>Spirosomataceae</taxon>
        <taxon>Dyadobacter</taxon>
    </lineage>
</organism>
<evidence type="ECO:0000313" key="3">
    <source>
        <dbReference type="Proteomes" id="UP000198748"/>
    </source>
</evidence>
<protein>
    <recommendedName>
        <fullName evidence="4">HEAT repeat-containing protein</fullName>
    </recommendedName>
</protein>
<reference evidence="3" key="1">
    <citation type="submission" date="2016-10" db="EMBL/GenBank/DDBJ databases">
        <authorList>
            <person name="Varghese N."/>
            <person name="Submissions S."/>
        </authorList>
    </citation>
    <scope>NUCLEOTIDE SEQUENCE [LARGE SCALE GENOMIC DNA]</scope>
    <source>
        <strain evidence="3">DSM 25329</strain>
    </source>
</reference>
<evidence type="ECO:0000256" key="1">
    <source>
        <dbReference type="SAM" id="SignalP"/>
    </source>
</evidence>
<dbReference type="Gene3D" id="1.25.10.10">
    <property type="entry name" value="Leucine-rich Repeat Variant"/>
    <property type="match status" value="1"/>
</dbReference>
<accession>A0A1G7SZZ5</accession>
<dbReference type="Proteomes" id="UP000198748">
    <property type="component" value="Unassembled WGS sequence"/>
</dbReference>
<evidence type="ECO:0000313" key="2">
    <source>
        <dbReference type="EMBL" id="SDG28637.1"/>
    </source>
</evidence>
<keyword evidence="3" id="KW-1185">Reference proteome</keyword>
<feature type="signal peptide" evidence="1">
    <location>
        <begin position="1"/>
        <end position="23"/>
    </location>
</feature>
<keyword evidence="1" id="KW-0732">Signal</keyword>
<gene>
    <name evidence="2" type="ORF">SAMN04487996_11743</name>
</gene>
<dbReference type="RefSeq" id="WP_090155810.1">
    <property type="nucleotide sequence ID" value="NZ_FNAN01000017.1"/>
</dbReference>
<dbReference type="OrthoDB" id="1393202at2"/>
<feature type="chain" id="PRO_5011724155" description="HEAT repeat-containing protein" evidence="1">
    <location>
        <begin position="24"/>
        <end position="556"/>
    </location>
</feature>
<dbReference type="AlphaFoldDB" id="A0A1G7SZZ5"/>
<dbReference type="SUPFAM" id="SSF48371">
    <property type="entry name" value="ARM repeat"/>
    <property type="match status" value="1"/>
</dbReference>
<dbReference type="InterPro" id="IPR016024">
    <property type="entry name" value="ARM-type_fold"/>
</dbReference>
<dbReference type="InterPro" id="IPR011989">
    <property type="entry name" value="ARM-like"/>
</dbReference>
<proteinExistence type="predicted"/>
<evidence type="ECO:0008006" key="4">
    <source>
        <dbReference type="Google" id="ProtNLM"/>
    </source>
</evidence>
<name>A0A1G7SZZ5_9BACT</name>